<organism evidence="1 2">
    <name type="scientific">Flagellimonas hymeniacidonis</name>
    <dbReference type="NCBI Taxonomy" id="2603628"/>
    <lineage>
        <taxon>Bacteria</taxon>
        <taxon>Pseudomonadati</taxon>
        <taxon>Bacteroidota</taxon>
        <taxon>Flavobacteriia</taxon>
        <taxon>Flavobacteriales</taxon>
        <taxon>Flavobacteriaceae</taxon>
        <taxon>Flagellimonas</taxon>
    </lineage>
</organism>
<evidence type="ECO:0000313" key="1">
    <source>
        <dbReference type="EMBL" id="TXN36810.1"/>
    </source>
</evidence>
<protein>
    <recommendedName>
        <fullName evidence="3">Peptidase E</fullName>
    </recommendedName>
</protein>
<dbReference type="RefSeq" id="WP_147740644.1">
    <property type="nucleotide sequence ID" value="NZ_VRUR01000001.1"/>
</dbReference>
<sequence>MMNLKVLKYPILVLLVALAASFTTAHKFYVSVTNMVYSEKNESFQITSRIFIDDLEEVLEERYGINAELATAKEADISDAYIEKYFKAKFAIELNGEIAQYSFLGKEYDNDVIICYLELTAVKFSDLKSISIQNEILTDLFEEQQNIVHLKWKGQKKSFVLIKENNKGMLNL</sequence>
<reference evidence="1 2" key="1">
    <citation type="submission" date="2019-08" db="EMBL/GenBank/DDBJ databases">
        <title>Professor.</title>
        <authorList>
            <person name="Park J.S."/>
        </authorList>
    </citation>
    <scope>NUCLEOTIDE SEQUENCE [LARGE SCALE GENOMIC DNA]</scope>
    <source>
        <strain evidence="1 2">176CP5-101</strain>
    </source>
</reference>
<keyword evidence="2" id="KW-1185">Reference proteome</keyword>
<name>A0A5C8V641_9FLAO</name>
<proteinExistence type="predicted"/>
<gene>
    <name evidence="1" type="ORF">FVB32_00555</name>
</gene>
<dbReference type="Proteomes" id="UP000321456">
    <property type="component" value="Unassembled WGS sequence"/>
</dbReference>
<dbReference type="EMBL" id="VRUR01000001">
    <property type="protein sequence ID" value="TXN36810.1"/>
    <property type="molecule type" value="Genomic_DNA"/>
</dbReference>
<evidence type="ECO:0008006" key="3">
    <source>
        <dbReference type="Google" id="ProtNLM"/>
    </source>
</evidence>
<dbReference type="InterPro" id="IPR046525">
    <property type="entry name" value="DUF6702"/>
</dbReference>
<dbReference type="Pfam" id="PF20420">
    <property type="entry name" value="DUF6702"/>
    <property type="match status" value="1"/>
</dbReference>
<evidence type="ECO:0000313" key="2">
    <source>
        <dbReference type="Proteomes" id="UP000321456"/>
    </source>
</evidence>
<dbReference type="AlphaFoldDB" id="A0A5C8V641"/>
<comment type="caution">
    <text evidence="1">The sequence shown here is derived from an EMBL/GenBank/DDBJ whole genome shotgun (WGS) entry which is preliminary data.</text>
</comment>
<accession>A0A5C8V641</accession>